<sequence length="385" mass="44280">MNLPIELYRLILQHFSETRDFYPLSLTSHAWQNECYELQFRVVRLRGGARLNSWMMLLSSGLQKLATHIRSLSIPTRACLSESDKSAFVYGIRKLVNLEELYISHAMTDRSLDAYIEPRMLECVTSNLKIFLNDLEEYPLRSKGYLFFFKEHFNLTKIYWASGESGSPLPGDILPNLTIVHLKRWDTLSAFTGRKITRVRLGPVPMNLQLISAFLDCLSHFANSLTHLSVNIHEAGDIRADDASLTMVHVFRMLGDSVPALKFLHIHVDVFLHFEHDIQLTEFQRAMSNFPALEILIMDTVERAHRRPSWHQHSYEILDSPISCLKFVQHFMDGCSSLKRMVLSPLGKSCSQWYGCGYPCFLRLENGEAALEGFNIFESDAWEVA</sequence>
<name>A0A409WCB3_9AGAR</name>
<dbReference type="Proteomes" id="UP000284706">
    <property type="component" value="Unassembled WGS sequence"/>
</dbReference>
<dbReference type="SUPFAM" id="SSF52047">
    <property type="entry name" value="RNI-like"/>
    <property type="match status" value="1"/>
</dbReference>
<evidence type="ECO:0000313" key="1">
    <source>
        <dbReference type="EMBL" id="PPQ76100.1"/>
    </source>
</evidence>
<dbReference type="InParanoid" id="A0A409WCB3"/>
<dbReference type="EMBL" id="NHYE01005196">
    <property type="protein sequence ID" value="PPQ76100.1"/>
    <property type="molecule type" value="Genomic_DNA"/>
</dbReference>
<proteinExistence type="predicted"/>
<gene>
    <name evidence="1" type="ORF">CVT26_004607</name>
</gene>
<evidence type="ECO:0000313" key="2">
    <source>
        <dbReference type="Proteomes" id="UP000284706"/>
    </source>
</evidence>
<dbReference type="OrthoDB" id="3232239at2759"/>
<protein>
    <recommendedName>
        <fullName evidence="3">F-box domain-containing protein</fullName>
    </recommendedName>
</protein>
<accession>A0A409WCB3</accession>
<keyword evidence="2" id="KW-1185">Reference proteome</keyword>
<organism evidence="1 2">
    <name type="scientific">Gymnopilus dilepis</name>
    <dbReference type="NCBI Taxonomy" id="231916"/>
    <lineage>
        <taxon>Eukaryota</taxon>
        <taxon>Fungi</taxon>
        <taxon>Dikarya</taxon>
        <taxon>Basidiomycota</taxon>
        <taxon>Agaricomycotina</taxon>
        <taxon>Agaricomycetes</taxon>
        <taxon>Agaricomycetidae</taxon>
        <taxon>Agaricales</taxon>
        <taxon>Agaricineae</taxon>
        <taxon>Hymenogastraceae</taxon>
        <taxon>Gymnopilus</taxon>
    </lineage>
</organism>
<comment type="caution">
    <text evidence="1">The sequence shown here is derived from an EMBL/GenBank/DDBJ whole genome shotgun (WGS) entry which is preliminary data.</text>
</comment>
<dbReference type="AlphaFoldDB" id="A0A409WCB3"/>
<evidence type="ECO:0008006" key="3">
    <source>
        <dbReference type="Google" id="ProtNLM"/>
    </source>
</evidence>
<reference evidence="1 2" key="1">
    <citation type="journal article" date="2018" name="Evol. Lett.">
        <title>Horizontal gene cluster transfer increased hallucinogenic mushroom diversity.</title>
        <authorList>
            <person name="Reynolds H.T."/>
            <person name="Vijayakumar V."/>
            <person name="Gluck-Thaler E."/>
            <person name="Korotkin H.B."/>
            <person name="Matheny P.B."/>
            <person name="Slot J.C."/>
        </authorList>
    </citation>
    <scope>NUCLEOTIDE SEQUENCE [LARGE SCALE GENOMIC DNA]</scope>
    <source>
        <strain evidence="1 2">SRW20</strain>
    </source>
</reference>